<gene>
    <name evidence="1" type="ORF">NTEN_LOCUS16047</name>
</gene>
<dbReference type="AlphaFoldDB" id="A0A6H5H572"/>
<dbReference type="EMBL" id="CADCXU010023665">
    <property type="protein sequence ID" value="CAB0011054.1"/>
    <property type="molecule type" value="Genomic_DNA"/>
</dbReference>
<name>A0A6H5H572_9HEMI</name>
<reference evidence="1 2" key="1">
    <citation type="submission" date="2020-02" db="EMBL/GenBank/DDBJ databases">
        <authorList>
            <person name="Ferguson B K."/>
        </authorList>
    </citation>
    <scope>NUCLEOTIDE SEQUENCE [LARGE SCALE GENOMIC DNA]</scope>
</reference>
<dbReference type="Proteomes" id="UP000479000">
    <property type="component" value="Unassembled WGS sequence"/>
</dbReference>
<evidence type="ECO:0000313" key="1">
    <source>
        <dbReference type="EMBL" id="CAB0011054.1"/>
    </source>
</evidence>
<organism evidence="1 2">
    <name type="scientific">Nesidiocoris tenuis</name>
    <dbReference type="NCBI Taxonomy" id="355587"/>
    <lineage>
        <taxon>Eukaryota</taxon>
        <taxon>Metazoa</taxon>
        <taxon>Ecdysozoa</taxon>
        <taxon>Arthropoda</taxon>
        <taxon>Hexapoda</taxon>
        <taxon>Insecta</taxon>
        <taxon>Pterygota</taxon>
        <taxon>Neoptera</taxon>
        <taxon>Paraneoptera</taxon>
        <taxon>Hemiptera</taxon>
        <taxon>Heteroptera</taxon>
        <taxon>Panheteroptera</taxon>
        <taxon>Cimicomorpha</taxon>
        <taxon>Miridae</taxon>
        <taxon>Dicyphina</taxon>
        <taxon>Nesidiocoris</taxon>
    </lineage>
</organism>
<protein>
    <submittedName>
        <fullName evidence="1">Uncharacterized protein</fullName>
    </submittedName>
</protein>
<keyword evidence="2" id="KW-1185">Reference proteome</keyword>
<proteinExistence type="predicted"/>
<accession>A0A6H5H572</accession>
<sequence>MKFIFFGRCDNKISGITRCDPTGNDRPLCKDGNTASFSRPLRLQLGLRLRTNTIISCFESESSVQLALVRDPNARRAYLGDPRPFTTLHTSFVSLRNALLLSTSGRYFRQNSPPTRPIIEKPKQISHLHHRPNRSKRNYGYYCMRTSRNCVPC</sequence>
<evidence type="ECO:0000313" key="2">
    <source>
        <dbReference type="Proteomes" id="UP000479000"/>
    </source>
</evidence>